<gene>
    <name evidence="2" type="ORF">G4Y79_11410</name>
</gene>
<dbReference type="SUPFAM" id="SSF102588">
    <property type="entry name" value="LmbE-like"/>
    <property type="match status" value="1"/>
</dbReference>
<dbReference type="AlphaFoldDB" id="A0A7S8IH35"/>
<protein>
    <submittedName>
        <fullName evidence="2">PIG-L family deacetylase</fullName>
    </submittedName>
</protein>
<dbReference type="KEGG" id="pmet:G4Y79_11410"/>
<dbReference type="Gene3D" id="3.40.50.10320">
    <property type="entry name" value="LmbE-like"/>
    <property type="match status" value="1"/>
</dbReference>
<sequence length="294" mass="33186">MSEYRLLIAYAHPDDESFGSGGLIAKYVSENAQVSYICATNGDMGTIPASMRDQYSSVSEIRLAELECATQVLGFHKVFKFGYKDSGMMGSESTRDPQCLWYQWQAHPDTIIRRVVEVIRETKPQVIVTFNRYGGYGHPDHIAIQQATTAAFSLAGDPHYITDGLEAYTPQKLYYASTPGRMLKLYLRWMRLRGHDVRRMGVNKDLDYQAVVDNLEPIHTVIDVSKYLDIWDKAAECHVSQGQGRGSGTRGLVASLPPWLRRRVSGKYGLTRVHPEPRSHRVDEHDIFQGVQAS</sequence>
<dbReference type="Pfam" id="PF02585">
    <property type="entry name" value="PIG-L"/>
    <property type="match status" value="1"/>
</dbReference>
<proteinExistence type="predicted"/>
<dbReference type="PANTHER" id="PTHR12993:SF11">
    <property type="entry name" value="N-ACETYLGLUCOSAMINYL-PHOSPHATIDYLINOSITOL DE-N-ACETYLASE"/>
    <property type="match status" value="1"/>
</dbReference>
<dbReference type="InterPro" id="IPR003737">
    <property type="entry name" value="GlcNAc_PI_deacetylase-related"/>
</dbReference>
<dbReference type="Proteomes" id="UP000594468">
    <property type="component" value="Chromosome"/>
</dbReference>
<dbReference type="PANTHER" id="PTHR12993">
    <property type="entry name" value="N-ACETYLGLUCOSAMINYL-PHOSPHATIDYLINOSITOL DE-N-ACETYLASE-RELATED"/>
    <property type="match status" value="1"/>
</dbReference>
<feature type="region of interest" description="Disordered" evidence="1">
    <location>
        <begin position="275"/>
        <end position="294"/>
    </location>
</feature>
<dbReference type="GO" id="GO:0016811">
    <property type="term" value="F:hydrolase activity, acting on carbon-nitrogen (but not peptide) bonds, in linear amides"/>
    <property type="evidence" value="ECO:0007669"/>
    <property type="project" value="TreeGrafter"/>
</dbReference>
<reference evidence="2 3" key="1">
    <citation type="submission" date="2020-02" db="EMBL/GenBank/DDBJ databases">
        <authorList>
            <person name="Zheng R.K."/>
            <person name="Sun C.M."/>
        </authorList>
    </citation>
    <scope>NUCLEOTIDE SEQUENCE [LARGE SCALE GENOMIC DNA]</scope>
    <source>
        <strain evidence="3">rifampicinis</strain>
    </source>
</reference>
<feature type="compositionally biased region" description="Basic and acidic residues" evidence="1">
    <location>
        <begin position="275"/>
        <end position="287"/>
    </location>
</feature>
<dbReference type="EMBL" id="CP062983">
    <property type="protein sequence ID" value="QPC84943.1"/>
    <property type="molecule type" value="Genomic_DNA"/>
</dbReference>
<evidence type="ECO:0000313" key="2">
    <source>
        <dbReference type="EMBL" id="QPC84943.1"/>
    </source>
</evidence>
<accession>A0A7S8IH35</accession>
<organism evidence="2 3">
    <name type="scientific">Phototrophicus methaneseepsis</name>
    <dbReference type="NCBI Taxonomy" id="2710758"/>
    <lineage>
        <taxon>Bacteria</taxon>
        <taxon>Bacillati</taxon>
        <taxon>Chloroflexota</taxon>
        <taxon>Candidatus Thermofontia</taxon>
        <taxon>Phototrophicales</taxon>
        <taxon>Phototrophicaceae</taxon>
        <taxon>Phototrophicus</taxon>
    </lineage>
</organism>
<name>A0A7S8IH35_9CHLR</name>
<dbReference type="InterPro" id="IPR024078">
    <property type="entry name" value="LmbE-like_dom_sf"/>
</dbReference>
<evidence type="ECO:0000256" key="1">
    <source>
        <dbReference type="SAM" id="MobiDB-lite"/>
    </source>
</evidence>
<evidence type="ECO:0000313" key="3">
    <source>
        <dbReference type="Proteomes" id="UP000594468"/>
    </source>
</evidence>
<dbReference type="RefSeq" id="WP_195173006.1">
    <property type="nucleotide sequence ID" value="NZ_CP062983.1"/>
</dbReference>
<keyword evidence="3" id="KW-1185">Reference proteome</keyword>